<dbReference type="RefSeq" id="XP_008616944.1">
    <property type="nucleotide sequence ID" value="XM_008618722.1"/>
</dbReference>
<evidence type="ECO:0000259" key="1">
    <source>
        <dbReference type="Pfam" id="PF15016"/>
    </source>
</evidence>
<name>T0Q842_SAPDV</name>
<dbReference type="GeneID" id="19953371"/>
<organism evidence="2 3">
    <name type="scientific">Saprolegnia diclina (strain VS20)</name>
    <dbReference type="NCBI Taxonomy" id="1156394"/>
    <lineage>
        <taxon>Eukaryota</taxon>
        <taxon>Sar</taxon>
        <taxon>Stramenopiles</taxon>
        <taxon>Oomycota</taxon>
        <taxon>Saprolegniomycetes</taxon>
        <taxon>Saprolegniales</taxon>
        <taxon>Saprolegniaceae</taxon>
        <taxon>Saprolegnia</taxon>
    </lineage>
</organism>
<evidence type="ECO:0000313" key="2">
    <source>
        <dbReference type="EMBL" id="EQC29640.1"/>
    </source>
</evidence>
<dbReference type="OMA" id="YYVVEVK"/>
<dbReference type="VEuPathDB" id="FungiDB:SDRG_12644"/>
<dbReference type="InterPro" id="IPR027865">
    <property type="entry name" value="C5orf34-like_C"/>
</dbReference>
<dbReference type="Pfam" id="PF15016">
    <property type="entry name" value="C5orf34_C"/>
    <property type="match status" value="1"/>
</dbReference>
<reference evidence="2 3" key="1">
    <citation type="submission" date="2012-04" db="EMBL/GenBank/DDBJ databases">
        <title>The Genome Sequence of Saprolegnia declina VS20.</title>
        <authorList>
            <consortium name="The Broad Institute Genome Sequencing Platform"/>
            <person name="Russ C."/>
            <person name="Nusbaum C."/>
            <person name="Tyler B."/>
            <person name="van West P."/>
            <person name="Dieguez-Uribeondo J."/>
            <person name="de Bruijn I."/>
            <person name="Tripathy S."/>
            <person name="Jiang R."/>
            <person name="Young S.K."/>
            <person name="Zeng Q."/>
            <person name="Gargeya S."/>
            <person name="Fitzgerald M."/>
            <person name="Haas B."/>
            <person name="Abouelleil A."/>
            <person name="Alvarado L."/>
            <person name="Arachchi H.M."/>
            <person name="Berlin A."/>
            <person name="Chapman S.B."/>
            <person name="Goldberg J."/>
            <person name="Griggs A."/>
            <person name="Gujja S."/>
            <person name="Hansen M."/>
            <person name="Howarth C."/>
            <person name="Imamovic A."/>
            <person name="Larimer J."/>
            <person name="McCowen C."/>
            <person name="Montmayeur A."/>
            <person name="Murphy C."/>
            <person name="Neiman D."/>
            <person name="Pearson M."/>
            <person name="Priest M."/>
            <person name="Roberts A."/>
            <person name="Saif S."/>
            <person name="Shea T."/>
            <person name="Sisk P."/>
            <person name="Sykes S."/>
            <person name="Wortman J."/>
            <person name="Nusbaum C."/>
            <person name="Birren B."/>
        </authorList>
    </citation>
    <scope>NUCLEOTIDE SEQUENCE [LARGE SCALE GENOMIC DNA]</scope>
    <source>
        <strain evidence="2 3">VS20</strain>
    </source>
</reference>
<dbReference type="PANTHER" id="PTHR34531">
    <property type="entry name" value="ZGC:153352"/>
    <property type="match status" value="1"/>
</dbReference>
<dbReference type="EMBL" id="JH767182">
    <property type="protein sequence ID" value="EQC29640.1"/>
    <property type="molecule type" value="Genomic_DNA"/>
</dbReference>
<dbReference type="InParanoid" id="T0Q842"/>
<dbReference type="InterPro" id="IPR053901">
    <property type="entry name" value="C5orf34-like"/>
</dbReference>
<keyword evidence="3" id="KW-1185">Reference proteome</keyword>
<sequence length="536" mass="58435">MAPSSTLPIPPMEAVRMLLLQDGTAIGSYQRPLRRHVASSSLRSSPGSPLSRQTAVCLVLEPAGHCFSVIDASAFASGALQRYSSASCPSVYIPPLRELLAFRNLHAGDRQLYVHEHHLRDVHWRQGPLPTTFRWRCGGFKLEAMQSESGAYGVDSLDGLARVCLDATGTFFDATCTVAVATTTGDGPRTRITRIAQRFFREAIPLHWAYPASVLIAAHQAHLTHQSTFSIDVDSPYKTTPAPTNRAFSARPHWAAVAMRPDDLPTPALLAVDVYDVGQHVSVPATTLRRPLVAEWTRDASFHVLPTSIYALLPADNSTLVFAKGFFKHYTSEAPFEHCFTLTSVPPPTASRLAYDLTAICNTMAFLHESANQLQPAPSMPLPAVDANAVVEDQTTAVGRFRAFGDGRVRVIFTDRTIVAADAAGSTASLLLPTGVSVSILLCAPPDMYQPYIHATMSFRTWAYLTPQERAATSQRQSAVASRVEAELAKTRACLAADVPRWHPSSSSTTDKVQDALRATQAHLERVQRTLQERSL</sequence>
<gene>
    <name evidence="2" type="ORF">SDRG_12644</name>
</gene>
<dbReference type="PANTHER" id="PTHR34531:SF1">
    <property type="entry name" value="CHROMOSOME 5 OPEN READING FRAME 34"/>
    <property type="match status" value="1"/>
</dbReference>
<evidence type="ECO:0000313" key="3">
    <source>
        <dbReference type="Proteomes" id="UP000030762"/>
    </source>
</evidence>
<proteinExistence type="predicted"/>
<dbReference type="AlphaFoldDB" id="T0Q842"/>
<dbReference type="OrthoDB" id="75908at2759"/>
<feature type="domain" description="C5orf34-like C-terminal" evidence="1">
    <location>
        <begin position="394"/>
        <end position="462"/>
    </location>
</feature>
<dbReference type="Proteomes" id="UP000030762">
    <property type="component" value="Unassembled WGS sequence"/>
</dbReference>
<accession>T0Q842</accession>
<dbReference type="eggNOG" id="ENOG502S92R">
    <property type="taxonomic scope" value="Eukaryota"/>
</dbReference>
<protein>
    <recommendedName>
        <fullName evidence="1">C5orf34-like C-terminal domain-containing protein</fullName>
    </recommendedName>
</protein>